<dbReference type="Proteomes" id="UP000604473">
    <property type="component" value="Unassembled WGS sequence"/>
</dbReference>
<name>A0ABS1RQ85_RHOSU</name>
<organism evidence="1 2">
    <name type="scientific">Rhodovulum sulfidophilum</name>
    <name type="common">Rhodobacter sulfidophilus</name>
    <dbReference type="NCBI Taxonomy" id="35806"/>
    <lineage>
        <taxon>Bacteria</taxon>
        <taxon>Pseudomonadati</taxon>
        <taxon>Pseudomonadota</taxon>
        <taxon>Alphaproteobacteria</taxon>
        <taxon>Rhodobacterales</taxon>
        <taxon>Paracoccaceae</taxon>
        <taxon>Rhodovulum</taxon>
    </lineage>
</organism>
<evidence type="ECO:0000313" key="2">
    <source>
        <dbReference type="Proteomes" id="UP000604473"/>
    </source>
</evidence>
<dbReference type="InterPro" id="IPR024524">
    <property type="entry name" value="DUF3800"/>
</dbReference>
<dbReference type="EMBL" id="JAESJJ010000004">
    <property type="protein sequence ID" value="MBL3608235.1"/>
    <property type="molecule type" value="Genomic_DNA"/>
</dbReference>
<keyword evidence="2" id="KW-1185">Reference proteome</keyword>
<proteinExistence type="predicted"/>
<gene>
    <name evidence="1" type="ORF">JMM60_05375</name>
</gene>
<dbReference type="Pfam" id="PF12686">
    <property type="entry name" value="DUF3800"/>
    <property type="match status" value="1"/>
</dbReference>
<dbReference type="RefSeq" id="WP_202247799.1">
    <property type="nucleotide sequence ID" value="NZ_JAESJJ010000004.1"/>
</dbReference>
<reference evidence="1 2" key="1">
    <citation type="submission" date="2021-01" db="EMBL/GenBank/DDBJ databases">
        <title>Draft genomes of Rhodovulum sulfidophilum.</title>
        <authorList>
            <person name="Guzman M.S."/>
        </authorList>
    </citation>
    <scope>NUCLEOTIDE SEQUENCE [LARGE SCALE GENOMIC DNA]</scope>
    <source>
        <strain evidence="1 2">AB35</strain>
    </source>
</reference>
<evidence type="ECO:0000313" key="1">
    <source>
        <dbReference type="EMBL" id="MBL3608235.1"/>
    </source>
</evidence>
<comment type="caution">
    <text evidence="1">The sequence shown here is derived from an EMBL/GenBank/DDBJ whole genome shotgun (WGS) entry which is preliminary data.</text>
</comment>
<protein>
    <submittedName>
        <fullName evidence="1">DUF3800 domain-containing protein</fullName>
    </submittedName>
</protein>
<sequence>MTDIQTLRGPFLALHHLPGVDAFFTFYYDETNNIRRLLLTPDGMNIRRPNSFVLGGILHYGAPRPIDLKPLRDALQLQPTVTELKLKHIGKGGFLDLLSSPRLKTFLRWTSDEDFLIHYQVTDLLYWSIVDIIDSILAEADAPHLLMAHMMLKDSLYALLRNGVDATAELFGRYSYPHVGRARRVAFIAELLNLLEAREDELPHFEFYMLKGVLQIAQRLERLPYLEDEEPNVLIDGFGSFFLNRLCLFNKSQHILDDEKQVETYLSGLDLTDRGAPLRHFRFANSKSEPGIQLSDPVAGLLGKLFSYVKQTSTSQITVDLEQLSDQQRSTLALLARLLDRSTAASPAFAQHIISKADRRHAALLLMGDILAF</sequence>
<accession>A0ABS1RQ85</accession>